<dbReference type="InterPro" id="IPR051533">
    <property type="entry name" value="WaaL-like"/>
</dbReference>
<dbReference type="AlphaFoldDB" id="N0B3G2"/>
<evidence type="ECO:0000256" key="4">
    <source>
        <dbReference type="ARBA" id="ARBA00023136"/>
    </source>
</evidence>
<feature type="transmembrane region" description="Helical" evidence="5">
    <location>
        <begin position="340"/>
        <end position="360"/>
    </location>
</feature>
<dbReference type="Pfam" id="PF04932">
    <property type="entry name" value="Wzy_C"/>
    <property type="match status" value="1"/>
</dbReference>
<feature type="transmembrane region" description="Helical" evidence="5">
    <location>
        <begin position="101"/>
        <end position="122"/>
    </location>
</feature>
<dbReference type="KEGG" id="hdt:HYPDE_31798"/>
<dbReference type="Proteomes" id="UP000005952">
    <property type="component" value="Chromosome"/>
</dbReference>
<organism evidence="7 8">
    <name type="scientific">Hyphomicrobium denitrificans 1NES1</name>
    <dbReference type="NCBI Taxonomy" id="670307"/>
    <lineage>
        <taxon>Bacteria</taxon>
        <taxon>Pseudomonadati</taxon>
        <taxon>Pseudomonadota</taxon>
        <taxon>Alphaproteobacteria</taxon>
        <taxon>Hyphomicrobiales</taxon>
        <taxon>Hyphomicrobiaceae</taxon>
        <taxon>Hyphomicrobium</taxon>
    </lineage>
</organism>
<gene>
    <name evidence="7" type="ORF">HYPDE_31798</name>
</gene>
<feature type="transmembrane region" description="Helical" evidence="5">
    <location>
        <begin position="252"/>
        <end position="271"/>
    </location>
</feature>
<sequence length="479" mass="51780">MSSPATASASTLARFDLRSGIRKSAAHRIALVLVWLTIAASSIVFTEPAPVDALTIGLMILLPVVGLVEAKPMLWAGFAVVLTMTACGEISAALARETGIAVSHMTVSLYLVAAWFLFAAFIAKEPERHTRLVLNAYLLTGILAAICGIAGYLDLFPGAFDLFTRYGRASGPFKDPNVFGPFLVAPLLTALHLWLIRPPRRGLLPLLAAAILAVGILFSFSRGAWAAAAIGFAIYGYVYAITADTNRQRAKLVALVLFGIAALGLILTAALQSEAISDLLEQRAALTQSYDEGPDGRFGGQMKAVGLILENPLGIGSAIFTRFYHHEEVHNVYLSMFLNAGWIGGLLYLMTCTGTLVFGFRHVFKKSATSPLFLIAFAALAGNICEGVLIDSDHWRHFYLLLALVWGMMAASPRQARPARILGDRRPILLQRPLLIPPSRRLARIVAPMRRSIGLEPVSKSTGKIPGWRRDRGRIIAPA</sequence>
<dbReference type="PANTHER" id="PTHR37422:SF21">
    <property type="entry name" value="EXOQ-LIKE PROTEIN"/>
    <property type="match status" value="1"/>
</dbReference>
<keyword evidence="2 5" id="KW-0812">Transmembrane</keyword>
<dbReference type="HOGENOM" id="CLU_643880_0_0_5"/>
<feature type="transmembrane region" description="Helical" evidence="5">
    <location>
        <begin position="396"/>
        <end position="412"/>
    </location>
</feature>
<dbReference type="InterPro" id="IPR007016">
    <property type="entry name" value="O-antigen_ligase-rel_domated"/>
</dbReference>
<evidence type="ECO:0000256" key="3">
    <source>
        <dbReference type="ARBA" id="ARBA00022989"/>
    </source>
</evidence>
<evidence type="ECO:0000313" key="8">
    <source>
        <dbReference type="Proteomes" id="UP000005952"/>
    </source>
</evidence>
<feature type="transmembrane region" description="Helical" evidence="5">
    <location>
        <begin position="224"/>
        <end position="240"/>
    </location>
</feature>
<keyword evidence="3 5" id="KW-1133">Transmembrane helix</keyword>
<feature type="transmembrane region" description="Helical" evidence="5">
    <location>
        <begin position="134"/>
        <end position="153"/>
    </location>
</feature>
<evidence type="ECO:0000256" key="2">
    <source>
        <dbReference type="ARBA" id="ARBA00022692"/>
    </source>
</evidence>
<evidence type="ECO:0000256" key="5">
    <source>
        <dbReference type="SAM" id="Phobius"/>
    </source>
</evidence>
<feature type="transmembrane region" description="Helical" evidence="5">
    <location>
        <begin position="202"/>
        <end position="218"/>
    </location>
</feature>
<feature type="transmembrane region" description="Helical" evidence="5">
    <location>
        <begin position="75"/>
        <end position="95"/>
    </location>
</feature>
<dbReference type="EMBL" id="CP005587">
    <property type="protein sequence ID" value="AGK58034.1"/>
    <property type="molecule type" value="Genomic_DNA"/>
</dbReference>
<accession>N0B3G2</accession>
<dbReference type="GO" id="GO:0016020">
    <property type="term" value="C:membrane"/>
    <property type="evidence" value="ECO:0007669"/>
    <property type="project" value="UniProtKB-SubCell"/>
</dbReference>
<feature type="transmembrane region" description="Helical" evidence="5">
    <location>
        <begin position="372"/>
        <end position="390"/>
    </location>
</feature>
<name>N0B3G2_9HYPH</name>
<evidence type="ECO:0000256" key="1">
    <source>
        <dbReference type="ARBA" id="ARBA00004141"/>
    </source>
</evidence>
<keyword evidence="8" id="KW-1185">Reference proteome</keyword>
<feature type="transmembrane region" description="Helical" evidence="5">
    <location>
        <begin position="25"/>
        <end position="45"/>
    </location>
</feature>
<comment type="subcellular location">
    <subcellularLocation>
        <location evidence="1">Membrane</location>
        <topology evidence="1">Multi-pass membrane protein</topology>
    </subcellularLocation>
</comment>
<feature type="transmembrane region" description="Helical" evidence="5">
    <location>
        <begin position="51"/>
        <end position="68"/>
    </location>
</feature>
<evidence type="ECO:0000259" key="6">
    <source>
        <dbReference type="Pfam" id="PF04932"/>
    </source>
</evidence>
<evidence type="ECO:0000313" key="7">
    <source>
        <dbReference type="EMBL" id="AGK58034.1"/>
    </source>
</evidence>
<dbReference type="OrthoDB" id="9796592at2"/>
<reference evidence="7 8" key="1">
    <citation type="journal article" date="2013" name="Genome Announc.">
        <title>Genome sequences for three denitrifying bacterial strains isolated from a uranium- and nitrate-contaminated subsurface environment.</title>
        <authorList>
            <person name="Venkatramanan R."/>
            <person name="Prakash O."/>
            <person name="Woyke T."/>
            <person name="Chain P."/>
            <person name="Goodwin L.A."/>
            <person name="Watson D."/>
            <person name="Brooks S."/>
            <person name="Kostka J.E."/>
            <person name="Green S.J."/>
        </authorList>
    </citation>
    <scope>NUCLEOTIDE SEQUENCE [LARGE SCALE GENOMIC DNA]</scope>
    <source>
        <strain evidence="7 8">1NES1</strain>
    </source>
</reference>
<feature type="transmembrane region" description="Helical" evidence="5">
    <location>
        <begin position="178"/>
        <end position="195"/>
    </location>
</feature>
<protein>
    <recommendedName>
        <fullName evidence="6">O-antigen ligase-related domain-containing protein</fullName>
    </recommendedName>
</protein>
<dbReference type="STRING" id="670307.HYPDE_31798"/>
<feature type="domain" description="O-antigen ligase-related" evidence="6">
    <location>
        <begin position="207"/>
        <end position="349"/>
    </location>
</feature>
<dbReference type="eggNOG" id="COG3307">
    <property type="taxonomic scope" value="Bacteria"/>
</dbReference>
<proteinExistence type="predicted"/>
<dbReference type="RefSeq" id="WP_015598065.1">
    <property type="nucleotide sequence ID" value="NC_021172.1"/>
</dbReference>
<dbReference type="PANTHER" id="PTHR37422">
    <property type="entry name" value="TEICHURONIC ACID BIOSYNTHESIS PROTEIN TUAE"/>
    <property type="match status" value="1"/>
</dbReference>
<keyword evidence="4 5" id="KW-0472">Membrane</keyword>